<comment type="caution">
    <text evidence="1">The sequence shown here is derived from an EMBL/GenBank/DDBJ whole genome shotgun (WGS) entry which is preliminary data.</text>
</comment>
<name>A0ACA9M3Y7_9GLOM</name>
<gene>
    <name evidence="1" type="ORF">DHETER_LOCUS5794</name>
</gene>
<evidence type="ECO:0000313" key="1">
    <source>
        <dbReference type="EMBL" id="CAG8564628.1"/>
    </source>
</evidence>
<keyword evidence="2" id="KW-1185">Reference proteome</keyword>
<protein>
    <submittedName>
        <fullName evidence="1">9424_t:CDS:1</fullName>
    </submittedName>
</protein>
<dbReference type="EMBL" id="CAJVPU010006784">
    <property type="protein sequence ID" value="CAG8564628.1"/>
    <property type="molecule type" value="Genomic_DNA"/>
</dbReference>
<dbReference type="Proteomes" id="UP000789702">
    <property type="component" value="Unassembled WGS sequence"/>
</dbReference>
<evidence type="ECO:0000313" key="2">
    <source>
        <dbReference type="Proteomes" id="UP000789702"/>
    </source>
</evidence>
<feature type="non-terminal residue" evidence="1">
    <location>
        <position position="1"/>
    </location>
</feature>
<organism evidence="1 2">
    <name type="scientific">Dentiscutata heterogama</name>
    <dbReference type="NCBI Taxonomy" id="1316150"/>
    <lineage>
        <taxon>Eukaryota</taxon>
        <taxon>Fungi</taxon>
        <taxon>Fungi incertae sedis</taxon>
        <taxon>Mucoromycota</taxon>
        <taxon>Glomeromycotina</taxon>
        <taxon>Glomeromycetes</taxon>
        <taxon>Diversisporales</taxon>
        <taxon>Gigasporaceae</taxon>
        <taxon>Dentiscutata</taxon>
    </lineage>
</organism>
<reference evidence="1" key="1">
    <citation type="submission" date="2021-06" db="EMBL/GenBank/DDBJ databases">
        <authorList>
            <person name="Kallberg Y."/>
            <person name="Tangrot J."/>
            <person name="Rosling A."/>
        </authorList>
    </citation>
    <scope>NUCLEOTIDE SEQUENCE</scope>
    <source>
        <strain evidence="1">IL203A</strain>
    </source>
</reference>
<proteinExistence type="predicted"/>
<accession>A0ACA9M3Y7</accession>
<sequence>NKISHLKGSSRKALETPAPSTVLEPRALSTALKLSAPSTLKVIQPRKTKE</sequence>